<evidence type="ECO:0000256" key="2">
    <source>
        <dbReference type="SAM" id="SignalP"/>
    </source>
</evidence>
<organism evidence="3 4">
    <name type="scientific">Pseudoxanthomonas broegbernensis</name>
    <dbReference type="NCBI Taxonomy" id="83619"/>
    <lineage>
        <taxon>Bacteria</taxon>
        <taxon>Pseudomonadati</taxon>
        <taxon>Pseudomonadota</taxon>
        <taxon>Gammaproteobacteria</taxon>
        <taxon>Lysobacterales</taxon>
        <taxon>Lysobacteraceae</taxon>
        <taxon>Pseudoxanthomonas</taxon>
    </lineage>
</organism>
<dbReference type="AlphaFoldDB" id="A0A7V8GLH1"/>
<keyword evidence="2" id="KW-0732">Signal</keyword>
<dbReference type="RefSeq" id="WP_183982287.1">
    <property type="nucleotide sequence ID" value="NZ_JACHGU010000007.1"/>
</dbReference>
<comment type="caution">
    <text evidence="3">The sequence shown here is derived from an EMBL/GenBank/DDBJ whole genome shotgun (WGS) entry which is preliminary data.</text>
</comment>
<evidence type="ECO:0000313" key="3">
    <source>
        <dbReference type="EMBL" id="KAF1685727.1"/>
    </source>
</evidence>
<evidence type="ECO:0000313" key="4">
    <source>
        <dbReference type="Proteomes" id="UP000462066"/>
    </source>
</evidence>
<evidence type="ECO:0008006" key="5">
    <source>
        <dbReference type="Google" id="ProtNLM"/>
    </source>
</evidence>
<feature type="signal peptide" evidence="2">
    <location>
        <begin position="1"/>
        <end position="24"/>
    </location>
</feature>
<keyword evidence="4" id="KW-1185">Reference proteome</keyword>
<reference evidence="3 4" key="1">
    <citation type="submission" date="2017-10" db="EMBL/GenBank/DDBJ databases">
        <title>Whole genome sequencing of Pseudoxanthomonas broegbernensis DSM 12573(T).</title>
        <authorList>
            <person name="Kumar S."/>
            <person name="Bansal K."/>
            <person name="Kaur A."/>
            <person name="Patil P."/>
            <person name="Sharma S."/>
            <person name="Patil P.B."/>
        </authorList>
    </citation>
    <scope>NUCLEOTIDE SEQUENCE [LARGE SCALE GENOMIC DNA]</scope>
    <source>
        <strain evidence="3 4">DSM 12573</strain>
    </source>
</reference>
<feature type="chain" id="PRO_5031523421" description="Secreted protein" evidence="2">
    <location>
        <begin position="25"/>
        <end position="301"/>
    </location>
</feature>
<evidence type="ECO:0000256" key="1">
    <source>
        <dbReference type="SAM" id="MobiDB-lite"/>
    </source>
</evidence>
<name>A0A7V8GLH1_9GAMM</name>
<sequence length="301" mass="31767">MKWNSQRLALLVLCLALAGIDARADDGSGAVSAEAAPEAMPDPIPAAASGQEAGEAEPVPSPPAVTVVLDNSWQLRSEQEPVLRLVTRGDTAKATTAKVAGALLSAFAGGTTTGTFSKEQLKGKWVDSLPDPTGPLMVPMLQQRIEELVLSRSGPVSPPPLRIEARPGVWTLIYQELGRSDTPYELRYQAVIVARDATVASAPPPSLVPRLECRPEPQTMTLAKWQDDGYARVHEVAADYARQCTELAAGQLEAWLATQEAPEAPEMPPADAMTPAVALSPPVLPELEAAAGGPEGMGMEQ</sequence>
<feature type="compositionally biased region" description="Low complexity" evidence="1">
    <location>
        <begin position="46"/>
        <end position="57"/>
    </location>
</feature>
<proteinExistence type="predicted"/>
<gene>
    <name evidence="3" type="ORF">B1992_11065</name>
</gene>
<dbReference type="EMBL" id="MWIP01000011">
    <property type="protein sequence ID" value="KAF1685727.1"/>
    <property type="molecule type" value="Genomic_DNA"/>
</dbReference>
<dbReference type="Proteomes" id="UP000462066">
    <property type="component" value="Unassembled WGS sequence"/>
</dbReference>
<feature type="region of interest" description="Disordered" evidence="1">
    <location>
        <begin position="31"/>
        <end position="63"/>
    </location>
</feature>
<protein>
    <recommendedName>
        <fullName evidence="5">Secreted protein</fullName>
    </recommendedName>
</protein>
<accession>A0A7V8GLH1</accession>